<dbReference type="PIRSF" id="PIRSF001093">
    <property type="entry name" value="B-hxosamndse_ab_euk"/>
    <property type="match status" value="1"/>
</dbReference>
<dbReference type="Gene3D" id="3.20.20.80">
    <property type="entry name" value="Glycosidases"/>
    <property type="match status" value="1"/>
</dbReference>
<feature type="domain" description="Beta-hexosaminidase bacterial type N-terminal" evidence="8">
    <location>
        <begin position="35"/>
        <end position="169"/>
    </location>
</feature>
<evidence type="ECO:0000313" key="10">
    <source>
        <dbReference type="Proteomes" id="UP000059672"/>
    </source>
</evidence>
<organism evidence="9 10">
    <name type="scientific">Lutibacter profundi</name>
    <dbReference type="NCBI Taxonomy" id="1622118"/>
    <lineage>
        <taxon>Bacteria</taxon>
        <taxon>Pseudomonadati</taxon>
        <taxon>Bacteroidota</taxon>
        <taxon>Flavobacteriia</taxon>
        <taxon>Flavobacteriales</taxon>
        <taxon>Flavobacteriaceae</taxon>
        <taxon>Lutibacter</taxon>
    </lineage>
</organism>
<protein>
    <recommendedName>
        <fullName evidence="3">beta-N-acetylhexosaminidase</fullName>
        <ecNumber evidence="3">3.2.1.52</ecNumber>
    </recommendedName>
</protein>
<evidence type="ECO:0000256" key="5">
    <source>
        <dbReference type="ARBA" id="ARBA00023295"/>
    </source>
</evidence>
<dbReference type="EMBL" id="CP013355">
    <property type="protein sequence ID" value="AMC10685.1"/>
    <property type="molecule type" value="Genomic_DNA"/>
</dbReference>
<dbReference type="STRING" id="1622118.Lupro_05250"/>
<dbReference type="EC" id="3.2.1.52" evidence="3"/>
<evidence type="ECO:0000256" key="1">
    <source>
        <dbReference type="ARBA" id="ARBA00001231"/>
    </source>
</evidence>
<dbReference type="CDD" id="cd06568">
    <property type="entry name" value="GH20_SpHex_like"/>
    <property type="match status" value="1"/>
</dbReference>
<dbReference type="AlphaFoldDB" id="A0A0X8G611"/>
<evidence type="ECO:0000259" key="7">
    <source>
        <dbReference type="Pfam" id="PF00728"/>
    </source>
</evidence>
<dbReference type="InterPro" id="IPR029018">
    <property type="entry name" value="Hex-like_dom2"/>
</dbReference>
<evidence type="ECO:0000259" key="8">
    <source>
        <dbReference type="Pfam" id="PF02838"/>
    </source>
</evidence>
<comment type="similarity">
    <text evidence="2">Belongs to the glycosyl hydrolase 20 family.</text>
</comment>
<dbReference type="Pfam" id="PF02838">
    <property type="entry name" value="Glyco_hydro_20b"/>
    <property type="match status" value="1"/>
</dbReference>
<dbReference type="PATRIC" id="fig|1622118.3.peg.1097"/>
<feature type="domain" description="Glycoside hydrolase family 20 catalytic" evidence="7">
    <location>
        <begin position="172"/>
        <end position="484"/>
    </location>
</feature>
<dbReference type="Gene3D" id="3.30.379.10">
    <property type="entry name" value="Chitobiase/beta-hexosaminidase domain 2-like"/>
    <property type="match status" value="1"/>
</dbReference>
<evidence type="ECO:0000313" key="9">
    <source>
        <dbReference type="EMBL" id="AMC10685.1"/>
    </source>
</evidence>
<reference evidence="10" key="1">
    <citation type="submission" date="2015-12" db="EMBL/GenBank/DDBJ databases">
        <title>Complete genome sequence of Lutibacter profundus strain LP1.</title>
        <authorList>
            <person name="Wissuwa J."/>
            <person name="Le Moine Bauer S."/>
            <person name="Stokke R."/>
            <person name="Dahle H."/>
            <person name="Steen I.H."/>
        </authorList>
    </citation>
    <scope>NUCLEOTIDE SEQUENCE [LARGE SCALE GENOMIC DNA]</scope>
    <source>
        <strain evidence="10">LP1</strain>
    </source>
</reference>
<dbReference type="GO" id="GO:0005975">
    <property type="term" value="P:carbohydrate metabolic process"/>
    <property type="evidence" value="ECO:0007669"/>
    <property type="project" value="InterPro"/>
</dbReference>
<dbReference type="GO" id="GO:0016020">
    <property type="term" value="C:membrane"/>
    <property type="evidence" value="ECO:0007669"/>
    <property type="project" value="TreeGrafter"/>
</dbReference>
<dbReference type="SUPFAM" id="SSF51445">
    <property type="entry name" value="(Trans)glycosidases"/>
    <property type="match status" value="1"/>
</dbReference>
<evidence type="ECO:0000256" key="6">
    <source>
        <dbReference type="PIRSR" id="PIRSR625705-1"/>
    </source>
</evidence>
<dbReference type="PRINTS" id="PR00738">
    <property type="entry name" value="GLHYDRLASE20"/>
</dbReference>
<reference evidence="9 10" key="2">
    <citation type="journal article" date="2016" name="Int. J. Syst. Evol. Microbiol.">
        <title>Lutibacter profundi sp. nov., isolated from a deep-sea hydrothermal system on the Arctic Mid-Ocean Ridge and emended description of the genus Lutibacter.</title>
        <authorList>
            <person name="Le Moine Bauer S."/>
            <person name="Roalkvam I."/>
            <person name="Steen I.H."/>
            <person name="Dahle H."/>
        </authorList>
    </citation>
    <scope>NUCLEOTIDE SEQUENCE [LARGE SCALE GENOMIC DNA]</scope>
    <source>
        <strain evidence="9 10">LP1</strain>
    </source>
</reference>
<comment type="catalytic activity">
    <reaction evidence="1">
        <text>Hydrolysis of terminal non-reducing N-acetyl-D-hexosamine residues in N-acetyl-beta-D-hexosaminides.</text>
        <dbReference type="EC" id="3.2.1.52"/>
    </reaction>
</comment>
<accession>A0A0X8G611</accession>
<feature type="active site" description="Proton donor" evidence="6">
    <location>
        <position position="335"/>
    </location>
</feature>
<dbReference type="GO" id="GO:0030203">
    <property type="term" value="P:glycosaminoglycan metabolic process"/>
    <property type="evidence" value="ECO:0007669"/>
    <property type="project" value="TreeGrafter"/>
</dbReference>
<dbReference type="PANTHER" id="PTHR22600:SF57">
    <property type="entry name" value="BETA-N-ACETYLHEXOSAMINIDASE"/>
    <property type="match status" value="1"/>
</dbReference>
<proteinExistence type="inferred from homology"/>
<sequence>MTLTKYLNTITIFFLVALLTSCKENPKMNLLNEVLLPKPVSVKPTGSSFELTRNTKILIKGDSKKLLENGKYLANLLKPATGFNLEVQTTSKKAISNSIYLVITTQESNYGDEGYSLNITEKHIIIKANTAKGIFRGVQTLRQIFPSEIEAADYQNRKWFIASGEIYDYPQFTYRGAMLDVTRHFFKKEDVKKYIDMIAMYKLNVLHLHLSDDQGWRIEIKSWPNLTTYGGSTEVGGGKGGFYTQEDYKEIVKYAQQRYITVIPEIDMPGHTNAALVSYPELNCDGKATKLYTGMKVGFSTLCTNKEITYRFVNDVIRELSEITPGPYIHIGGDESHSTKIEDYIPFINRVQEIVIANKKKVIGWDEIVSAALKPATIVQYWGRPKNALKGVSKNAKIILSPSDRTYLDMKYDSVTKLGLKWAGYVDIDKAYNWNPSTLISGITKKDILGIESPLWTETVTNMKELELMIFPRIIGHAEIGWTPDSLRVWDDYKIRLQKHAKRLKIMKINFYPSSLIDWDEKKEKM</sequence>
<name>A0A0X8G611_9FLAO</name>
<dbReference type="PROSITE" id="PS51257">
    <property type="entry name" value="PROKAR_LIPOPROTEIN"/>
    <property type="match status" value="1"/>
</dbReference>
<keyword evidence="5" id="KW-0326">Glycosidase</keyword>
<keyword evidence="10" id="KW-1185">Reference proteome</keyword>
<dbReference type="PANTHER" id="PTHR22600">
    <property type="entry name" value="BETA-HEXOSAMINIDASE"/>
    <property type="match status" value="1"/>
</dbReference>
<dbReference type="Proteomes" id="UP000059672">
    <property type="component" value="Chromosome"/>
</dbReference>
<evidence type="ECO:0000256" key="4">
    <source>
        <dbReference type="ARBA" id="ARBA00022801"/>
    </source>
</evidence>
<dbReference type="SUPFAM" id="SSF55545">
    <property type="entry name" value="beta-N-acetylhexosaminidase-like domain"/>
    <property type="match status" value="1"/>
</dbReference>
<dbReference type="Pfam" id="PF00728">
    <property type="entry name" value="Glyco_hydro_20"/>
    <property type="match status" value="1"/>
</dbReference>
<dbReference type="GO" id="GO:0004563">
    <property type="term" value="F:beta-N-acetylhexosaminidase activity"/>
    <property type="evidence" value="ECO:0007669"/>
    <property type="project" value="UniProtKB-EC"/>
</dbReference>
<evidence type="ECO:0000256" key="2">
    <source>
        <dbReference type="ARBA" id="ARBA00006285"/>
    </source>
</evidence>
<dbReference type="InterPro" id="IPR017853">
    <property type="entry name" value="GH"/>
</dbReference>
<dbReference type="InterPro" id="IPR015883">
    <property type="entry name" value="Glyco_hydro_20_cat"/>
</dbReference>
<evidence type="ECO:0000256" key="3">
    <source>
        <dbReference type="ARBA" id="ARBA00012663"/>
    </source>
</evidence>
<dbReference type="InterPro" id="IPR025705">
    <property type="entry name" value="Beta_hexosaminidase_sua/sub"/>
</dbReference>
<keyword evidence="4" id="KW-0378">Hydrolase</keyword>
<gene>
    <name evidence="9" type="ORF">Lupro_05250</name>
</gene>
<dbReference type="KEGG" id="lut:Lupro_05250"/>
<dbReference type="InterPro" id="IPR015882">
    <property type="entry name" value="HEX_bac_N"/>
</dbReference>